<protein>
    <recommendedName>
        <fullName evidence="2">ABM domain-containing protein</fullName>
    </recommendedName>
</protein>
<organism evidence="1">
    <name type="scientific">Chromera velia CCMP2878</name>
    <dbReference type="NCBI Taxonomy" id="1169474"/>
    <lineage>
        <taxon>Eukaryota</taxon>
        <taxon>Sar</taxon>
        <taxon>Alveolata</taxon>
        <taxon>Colpodellida</taxon>
        <taxon>Chromeraceae</taxon>
        <taxon>Chromera</taxon>
    </lineage>
</organism>
<dbReference type="VEuPathDB" id="CryptoDB:Cvel_3441"/>
<sequence>MADEKTGGASTDNDVITFVMTLQVQDGVDDGATLRETATRMAASVERKPGARFYLFYQVEPRRYEYIEAFSDSDTASAHLQTGDKELLERWFALIKLARCVVVGPASEKLRETLAAFPLPVEPVFADSLGGFGPR</sequence>
<evidence type="ECO:0000313" key="1">
    <source>
        <dbReference type="EMBL" id="CEM14113.1"/>
    </source>
</evidence>
<reference evidence="1" key="1">
    <citation type="submission" date="2014-11" db="EMBL/GenBank/DDBJ databases">
        <authorList>
            <person name="Otto D Thomas"/>
            <person name="Naeem Raeece"/>
        </authorList>
    </citation>
    <scope>NUCLEOTIDE SEQUENCE</scope>
</reference>
<proteinExistence type="predicted"/>
<dbReference type="EMBL" id="CDMZ01000429">
    <property type="protein sequence ID" value="CEM14113.1"/>
    <property type="molecule type" value="Genomic_DNA"/>
</dbReference>
<dbReference type="InterPro" id="IPR011008">
    <property type="entry name" value="Dimeric_a/b-barrel"/>
</dbReference>
<dbReference type="SUPFAM" id="SSF54909">
    <property type="entry name" value="Dimeric alpha+beta barrel"/>
    <property type="match status" value="1"/>
</dbReference>
<name>A0A0G4FK04_9ALVE</name>
<gene>
    <name evidence="1" type="ORF">Cvel_3441</name>
</gene>
<dbReference type="AlphaFoldDB" id="A0A0G4FK04"/>
<accession>A0A0G4FK04</accession>
<evidence type="ECO:0008006" key="2">
    <source>
        <dbReference type="Google" id="ProtNLM"/>
    </source>
</evidence>